<organism evidence="2 3">
    <name type="scientific">Monilinia fructigena</name>
    <dbReference type="NCBI Taxonomy" id="38457"/>
    <lineage>
        <taxon>Eukaryota</taxon>
        <taxon>Fungi</taxon>
        <taxon>Dikarya</taxon>
        <taxon>Ascomycota</taxon>
        <taxon>Pezizomycotina</taxon>
        <taxon>Leotiomycetes</taxon>
        <taxon>Helotiales</taxon>
        <taxon>Sclerotiniaceae</taxon>
        <taxon>Monilinia</taxon>
    </lineage>
</organism>
<feature type="region of interest" description="Disordered" evidence="1">
    <location>
        <begin position="1"/>
        <end position="43"/>
    </location>
</feature>
<feature type="compositionally biased region" description="Gly residues" evidence="1">
    <location>
        <begin position="12"/>
        <end position="23"/>
    </location>
</feature>
<protein>
    <submittedName>
        <fullName evidence="2">Uncharacterized protein</fullName>
    </submittedName>
</protein>
<comment type="caution">
    <text evidence="2">The sequence shown here is derived from an EMBL/GenBank/DDBJ whole genome shotgun (WGS) entry which is preliminary data.</text>
</comment>
<gene>
    <name evidence="2" type="ORF">DID88_002089</name>
</gene>
<evidence type="ECO:0000313" key="3">
    <source>
        <dbReference type="Proteomes" id="UP000249056"/>
    </source>
</evidence>
<evidence type="ECO:0000313" key="2">
    <source>
        <dbReference type="EMBL" id="RAL64197.1"/>
    </source>
</evidence>
<dbReference type="EMBL" id="QKRW01000015">
    <property type="protein sequence ID" value="RAL64197.1"/>
    <property type="molecule type" value="Genomic_DNA"/>
</dbReference>
<accession>A0A395IV66</accession>
<keyword evidence="3" id="KW-1185">Reference proteome</keyword>
<dbReference type="Proteomes" id="UP000249056">
    <property type="component" value="Unassembled WGS sequence"/>
</dbReference>
<proteinExistence type="predicted"/>
<dbReference type="PANTHER" id="PTHR35179">
    <property type="entry name" value="PROTEIN CBG02620"/>
    <property type="match status" value="1"/>
</dbReference>
<name>A0A395IV66_9HELO</name>
<reference evidence="2 3" key="1">
    <citation type="submission" date="2018-06" db="EMBL/GenBank/DDBJ databases">
        <title>Genome Sequence of the Brown Rot Fungal Pathogen Monilinia fructigena.</title>
        <authorList>
            <person name="Landi L."/>
            <person name="De Miccolis Angelini R.M."/>
            <person name="Pollastro S."/>
            <person name="Abate D."/>
            <person name="Faretra F."/>
            <person name="Romanazzi G."/>
        </authorList>
    </citation>
    <scope>NUCLEOTIDE SEQUENCE [LARGE SCALE GENOMIC DNA]</scope>
    <source>
        <strain evidence="2 3">Mfrg269</strain>
    </source>
</reference>
<dbReference type="OrthoDB" id="5393654at2759"/>
<dbReference type="AlphaFoldDB" id="A0A395IV66"/>
<sequence length="254" mass="28372">MSSYRSYRGRGRGGGGGNNGPRGRGFRRDLSSHVPPPVSDEPFGPEIDKIKIPSLLIEEDAPTIENVNYLASYNWLDSKYPIILVPGSPPAWSPPSENVKLPVDSGSVYRDINAARYPEYPMEPAVRSILALEPKFNLQDVDLVACGSTIGNLLRFAGSLKKPFRFDADLSSSKVKSTIDEEFVKLGVGNAAFVSDKLKLDLRMQGVKRPQSQIFDLKTRRSLNIFEMEEVLPRLWYQMSRTKFSNGKGEMRLC</sequence>
<dbReference type="PANTHER" id="PTHR35179:SF2">
    <property type="entry name" value="START DOMAIN-CONTAINING PROTEIN"/>
    <property type="match status" value="1"/>
</dbReference>
<evidence type="ECO:0000256" key="1">
    <source>
        <dbReference type="SAM" id="MobiDB-lite"/>
    </source>
</evidence>